<dbReference type="Proteomes" id="UP000186817">
    <property type="component" value="Unassembled WGS sequence"/>
</dbReference>
<dbReference type="AlphaFoldDB" id="A0A1Q9F5L5"/>
<dbReference type="OrthoDB" id="2423701at2759"/>
<evidence type="ECO:0000256" key="3">
    <source>
        <dbReference type="SAM" id="MobiDB-lite"/>
    </source>
</evidence>
<evidence type="ECO:0000256" key="1">
    <source>
        <dbReference type="ARBA" id="ARBA00022737"/>
    </source>
</evidence>
<feature type="transmembrane region" description="Helical" evidence="4">
    <location>
        <begin position="26"/>
        <end position="45"/>
    </location>
</feature>
<dbReference type="Gene3D" id="1.25.40.10">
    <property type="entry name" value="Tetratricopeptide repeat domain"/>
    <property type="match status" value="1"/>
</dbReference>
<sequence>MPCSHAKMPEPGNGQPRRHDRWGRTFLVGGLLLVVWLGTSLAFAWPNRPMNRSNTRKGVRSKQALIANLQDPSCPASKARWSIRLMLERSYFITSWEYVCAMKKMTEVKCSNEALELWRRMRAKGLEETPATYTAAIVAYNSMGKWWKAVETLDEMMDHNMAPLRIGAEHALMACEKGAKWEKALNLLDQLWEYSIVPNEDNYMPAIRACENAGMFEEGDSLFWKMRQHTKLMNVAEEMGVDPAREPPKAKAALWRIPGSVDPKGEGGRNKQRATGLRSSESDCFFRKERQEEEEDAAAAPWAPQSVGLRPSQLLRRSPPSCCARVEATGSRPAVEFAKFEQDAMDKDAHLHELYLTHALNSNGISSWGEDFVRSPGRAITTSEQSIRRSAASAVTSSLYNFLYIYIDFREELRASVRSLAERYAEEISRQIRMSTRSLEALEAAIKIDDAGMTDKHFDELAQSLIGSIMGISALGLAPGARLTKTYPPDKFAAVEGGDLLLHPQRGPRAVESILARATYIDEDVDNTGSPGPGPPPGSRPAEGPDFSEDRPDFVARRPIFTSYAPVYMPDSWIMIFGQNYSRQCSGTDYPSEVPNCYFPGPPDVHGKATHFWGFAVMSVSFEDLLRTIDLESLETGLHRVGGFTKFSYQLSGATMTVESEALERWPHSNSSLDSEPESSFIEVPELSLHWKLCLAPVDGWEEVDPNITYVLLLLPLSALIGVCLGMDVILALRKHSQQEVWKMYISEVRARTIQSAISNLNVVQFPFCVVCIEDFEKFGMILRHETVRDRGLLHSIDTAQAAMDFCRLDGVVFISHQWAGYSHPDPHGTKYEAIGKAVHELQRRGVRANWIWLDYCCIPQENNVQQQSAINSMFAYTSFCTTFLSLAPTCTHVDSGEELTPETRHQRLWCLLELLCFTVSRAGRHDETYLYTDDGLEEDEPPSEQALGVMNGTSTCCQLCHASSNPCDKQRVVSVMLGIYWRLLVLKQKDGGTSAWAMGMLEQVDANEESFFPGRVSLLDEGGNSYEVDLFEGYLPALREMFEEDAEQFLSQAGPGVSDPCAFAGTTSLTVSKGLGFGRSNSQLSASVTLNSGSRRQSLGSTTGPRPS</sequence>
<comment type="caution">
    <text evidence="5">The sequence shown here is derived from an EMBL/GenBank/DDBJ whole genome shotgun (WGS) entry which is preliminary data.</text>
</comment>
<keyword evidence="4" id="KW-0812">Transmembrane</keyword>
<keyword evidence="6" id="KW-1185">Reference proteome</keyword>
<dbReference type="InterPro" id="IPR002885">
    <property type="entry name" value="PPR_rpt"/>
</dbReference>
<evidence type="ECO:0000313" key="6">
    <source>
        <dbReference type="Proteomes" id="UP000186817"/>
    </source>
</evidence>
<reference evidence="5 6" key="1">
    <citation type="submission" date="2016-02" db="EMBL/GenBank/DDBJ databases">
        <title>Genome analysis of coral dinoflagellate symbionts highlights evolutionary adaptations to a symbiotic lifestyle.</title>
        <authorList>
            <person name="Aranda M."/>
            <person name="Li Y."/>
            <person name="Liew Y.J."/>
            <person name="Baumgarten S."/>
            <person name="Simakov O."/>
            <person name="Wilson M."/>
            <person name="Piel J."/>
            <person name="Ashoor H."/>
            <person name="Bougouffa S."/>
            <person name="Bajic V.B."/>
            <person name="Ryu T."/>
            <person name="Ravasi T."/>
            <person name="Bayer T."/>
            <person name="Micklem G."/>
            <person name="Kim H."/>
            <person name="Bhak J."/>
            <person name="Lajeunesse T.C."/>
            <person name="Voolstra C.R."/>
        </authorList>
    </citation>
    <scope>NUCLEOTIDE SEQUENCE [LARGE SCALE GENOMIC DNA]</scope>
    <source>
        <strain evidence="5 6">CCMP2467</strain>
    </source>
</reference>
<accession>A0A1Q9F5L5</accession>
<feature type="region of interest" description="Disordered" evidence="3">
    <location>
        <begin position="258"/>
        <end position="280"/>
    </location>
</feature>
<protein>
    <submittedName>
        <fullName evidence="5">Pentatricopeptide repeat-containing protein, chloroplastic</fullName>
    </submittedName>
</protein>
<feature type="region of interest" description="Disordered" evidence="3">
    <location>
        <begin position="1088"/>
        <end position="1109"/>
    </location>
</feature>
<name>A0A1Q9F5L5_SYMMI</name>
<gene>
    <name evidence="5" type="ORF">AK812_SmicGene845</name>
</gene>
<proteinExistence type="predicted"/>
<evidence type="ECO:0000256" key="4">
    <source>
        <dbReference type="SAM" id="Phobius"/>
    </source>
</evidence>
<feature type="repeat" description="PPR" evidence="2">
    <location>
        <begin position="129"/>
        <end position="163"/>
    </location>
</feature>
<keyword evidence="1" id="KW-0677">Repeat</keyword>
<dbReference type="PANTHER" id="PTHR47936">
    <property type="entry name" value="PPR_LONG DOMAIN-CONTAINING PROTEIN"/>
    <property type="match status" value="1"/>
</dbReference>
<feature type="region of interest" description="Disordered" evidence="3">
    <location>
        <begin position="523"/>
        <end position="551"/>
    </location>
</feature>
<dbReference type="PROSITE" id="PS51375">
    <property type="entry name" value="PPR"/>
    <property type="match status" value="1"/>
</dbReference>
<keyword evidence="4" id="KW-1133">Transmembrane helix</keyword>
<dbReference type="PANTHER" id="PTHR47936:SF1">
    <property type="entry name" value="PENTATRICOPEPTIDE REPEAT-CONTAINING PROTEIN GUN1, CHLOROPLASTIC"/>
    <property type="match status" value="1"/>
</dbReference>
<dbReference type="Pfam" id="PF01535">
    <property type="entry name" value="PPR"/>
    <property type="match status" value="2"/>
</dbReference>
<dbReference type="EMBL" id="LSRX01000008">
    <property type="protein sequence ID" value="OLQ14978.1"/>
    <property type="molecule type" value="Genomic_DNA"/>
</dbReference>
<keyword evidence="4" id="KW-0472">Membrane</keyword>
<organism evidence="5 6">
    <name type="scientific">Symbiodinium microadriaticum</name>
    <name type="common">Dinoflagellate</name>
    <name type="synonym">Zooxanthella microadriatica</name>
    <dbReference type="NCBI Taxonomy" id="2951"/>
    <lineage>
        <taxon>Eukaryota</taxon>
        <taxon>Sar</taxon>
        <taxon>Alveolata</taxon>
        <taxon>Dinophyceae</taxon>
        <taxon>Suessiales</taxon>
        <taxon>Symbiodiniaceae</taxon>
        <taxon>Symbiodinium</taxon>
    </lineage>
</organism>
<evidence type="ECO:0000256" key="2">
    <source>
        <dbReference type="PROSITE-ProRule" id="PRU00708"/>
    </source>
</evidence>
<dbReference type="InterPro" id="IPR011990">
    <property type="entry name" value="TPR-like_helical_dom_sf"/>
</dbReference>
<evidence type="ECO:0000313" key="5">
    <source>
        <dbReference type="EMBL" id="OLQ14978.1"/>
    </source>
</evidence>